<sequence>MQMSEADLAEPMADMLFISSSRQAEEPPDQKPLLQLLAFGHHEPASSQKMPRAVLTSFLADIFAKSLTSPRNNYIWEADKDPPLNPELGQPILSYVERIQRQLHNNLQAPDFEYISVGDETVTLIYARNQYIPPNEIGLGAMLFVQPPTTTESSMSVNSMAKNNVSCSMYVSVENSHLITNNVLNQVAIQNETIGDKGGKANAREIRLVPHYMDTTSRVCQ</sequence>
<evidence type="ECO:0000313" key="1">
    <source>
        <dbReference type="EMBL" id="PHT42004.1"/>
    </source>
</evidence>
<dbReference type="InterPro" id="IPR044589">
    <property type="entry name" value="GATA26/27"/>
</dbReference>
<dbReference type="AlphaFoldDB" id="A0A2G2W9U6"/>
<organism evidence="1 2">
    <name type="scientific">Capsicum baccatum</name>
    <name type="common">Peruvian pepper</name>
    <dbReference type="NCBI Taxonomy" id="33114"/>
    <lineage>
        <taxon>Eukaryota</taxon>
        <taxon>Viridiplantae</taxon>
        <taxon>Streptophyta</taxon>
        <taxon>Embryophyta</taxon>
        <taxon>Tracheophyta</taxon>
        <taxon>Spermatophyta</taxon>
        <taxon>Magnoliopsida</taxon>
        <taxon>eudicotyledons</taxon>
        <taxon>Gunneridae</taxon>
        <taxon>Pentapetalae</taxon>
        <taxon>asterids</taxon>
        <taxon>lamiids</taxon>
        <taxon>Solanales</taxon>
        <taxon>Solanaceae</taxon>
        <taxon>Solanoideae</taxon>
        <taxon>Capsiceae</taxon>
        <taxon>Capsicum</taxon>
    </lineage>
</organism>
<dbReference type="Proteomes" id="UP000224567">
    <property type="component" value="Unassembled WGS sequence"/>
</dbReference>
<proteinExistence type="predicted"/>
<name>A0A2G2W9U6_CAPBA</name>
<dbReference type="PANTHER" id="PTHR46855:SF11">
    <property type="entry name" value="GATA TRANSCRIPTION FACTOR 26-LIKE"/>
    <property type="match status" value="1"/>
</dbReference>
<protein>
    <submittedName>
        <fullName evidence="1">Uncharacterized protein</fullName>
    </submittedName>
</protein>
<comment type="caution">
    <text evidence="1">The sequence shown here is derived from an EMBL/GenBank/DDBJ whole genome shotgun (WGS) entry which is preliminary data.</text>
</comment>
<accession>A0A2G2W9U6</accession>
<evidence type="ECO:0000313" key="2">
    <source>
        <dbReference type="Proteomes" id="UP000224567"/>
    </source>
</evidence>
<dbReference type="EMBL" id="MLFT02000008">
    <property type="protein sequence ID" value="PHT42004.1"/>
    <property type="molecule type" value="Genomic_DNA"/>
</dbReference>
<dbReference type="PANTHER" id="PTHR46855">
    <property type="entry name" value="OSJNBB0038F03.10 PROTEIN"/>
    <property type="match status" value="1"/>
</dbReference>
<keyword evidence="2" id="KW-1185">Reference proteome</keyword>
<reference evidence="1 2" key="1">
    <citation type="journal article" date="2017" name="Genome Biol.">
        <title>New reference genome sequences of hot pepper reveal the massive evolution of plant disease-resistance genes by retroduplication.</title>
        <authorList>
            <person name="Kim S."/>
            <person name="Park J."/>
            <person name="Yeom S.I."/>
            <person name="Kim Y.M."/>
            <person name="Seo E."/>
            <person name="Kim K.T."/>
            <person name="Kim M.S."/>
            <person name="Lee J.M."/>
            <person name="Cheong K."/>
            <person name="Shin H.S."/>
            <person name="Kim S.B."/>
            <person name="Han K."/>
            <person name="Lee J."/>
            <person name="Park M."/>
            <person name="Lee H.A."/>
            <person name="Lee H.Y."/>
            <person name="Lee Y."/>
            <person name="Oh S."/>
            <person name="Lee J.H."/>
            <person name="Choi E."/>
            <person name="Choi E."/>
            <person name="Lee S.E."/>
            <person name="Jeon J."/>
            <person name="Kim H."/>
            <person name="Choi G."/>
            <person name="Song H."/>
            <person name="Lee J."/>
            <person name="Lee S.C."/>
            <person name="Kwon J.K."/>
            <person name="Lee H.Y."/>
            <person name="Koo N."/>
            <person name="Hong Y."/>
            <person name="Kim R.W."/>
            <person name="Kang W.H."/>
            <person name="Huh J.H."/>
            <person name="Kang B.C."/>
            <person name="Yang T.J."/>
            <person name="Lee Y.H."/>
            <person name="Bennetzen J.L."/>
            <person name="Choi D."/>
        </authorList>
    </citation>
    <scope>NUCLEOTIDE SEQUENCE [LARGE SCALE GENOMIC DNA]</scope>
    <source>
        <strain evidence="2">cv. PBC81</strain>
    </source>
</reference>
<reference evidence="2" key="2">
    <citation type="journal article" date="2017" name="J. Anim. Genet.">
        <title>Multiple reference genome sequences of hot pepper reveal the massive evolution of plant disease resistance genes by retroduplication.</title>
        <authorList>
            <person name="Kim S."/>
            <person name="Park J."/>
            <person name="Yeom S.-I."/>
            <person name="Kim Y.-M."/>
            <person name="Seo E."/>
            <person name="Kim K.-T."/>
            <person name="Kim M.-S."/>
            <person name="Lee J.M."/>
            <person name="Cheong K."/>
            <person name="Shin H.-S."/>
            <person name="Kim S.-B."/>
            <person name="Han K."/>
            <person name="Lee J."/>
            <person name="Park M."/>
            <person name="Lee H.-A."/>
            <person name="Lee H.-Y."/>
            <person name="Lee Y."/>
            <person name="Oh S."/>
            <person name="Lee J.H."/>
            <person name="Choi E."/>
            <person name="Choi E."/>
            <person name="Lee S.E."/>
            <person name="Jeon J."/>
            <person name="Kim H."/>
            <person name="Choi G."/>
            <person name="Song H."/>
            <person name="Lee J."/>
            <person name="Lee S.-C."/>
            <person name="Kwon J.-K."/>
            <person name="Lee H.-Y."/>
            <person name="Koo N."/>
            <person name="Hong Y."/>
            <person name="Kim R.W."/>
            <person name="Kang W.-H."/>
            <person name="Huh J.H."/>
            <person name="Kang B.-C."/>
            <person name="Yang T.-J."/>
            <person name="Lee Y.-H."/>
            <person name="Bennetzen J.L."/>
            <person name="Choi D."/>
        </authorList>
    </citation>
    <scope>NUCLEOTIDE SEQUENCE [LARGE SCALE GENOMIC DNA]</scope>
    <source>
        <strain evidence="2">cv. PBC81</strain>
    </source>
</reference>
<gene>
    <name evidence="1" type="ORF">CQW23_20858</name>
</gene>